<sequence length="270" mass="29561">MPGVPAWGAVAIAGGASFLGFVVDAARGTELTSAFSSLYIVGVVVAALLVRYRGLFTAMVQAPLILFVAVPLSYQYFTDNPGTSLKDILLNVAIPLVNRFPVMLLGTVLALAIGAARVFLKRQSSHAPAGAAKRTMRDRAQETRDRARENRARMAESRQRRSTPAQESAAEPDTRTRRSRRGAPPADQRRERIAPQVDRPAGDPYRPERDYASDPVRRPVPRPQQPRVPRPPEVDPYSAPRPAATPRATVSAHIPPHPVPQVRYRDRGDA</sequence>
<dbReference type="Pfam" id="PF20177">
    <property type="entry name" value="DUF6542"/>
    <property type="match status" value="1"/>
</dbReference>
<keyword evidence="2" id="KW-0812">Transmembrane</keyword>
<evidence type="ECO:0000313" key="5">
    <source>
        <dbReference type="Proteomes" id="UP000198327"/>
    </source>
</evidence>
<evidence type="ECO:0000259" key="3">
    <source>
        <dbReference type="Pfam" id="PF20177"/>
    </source>
</evidence>
<organism evidence="4 5">
    <name type="scientific">Rhodococcoides kyotonense</name>
    <dbReference type="NCBI Taxonomy" id="398843"/>
    <lineage>
        <taxon>Bacteria</taxon>
        <taxon>Bacillati</taxon>
        <taxon>Actinomycetota</taxon>
        <taxon>Actinomycetes</taxon>
        <taxon>Mycobacteriales</taxon>
        <taxon>Nocardiaceae</taxon>
        <taxon>Rhodococcoides</taxon>
    </lineage>
</organism>
<dbReference type="InterPro" id="IPR046672">
    <property type="entry name" value="DUF6542"/>
</dbReference>
<accession>A0A239ID46</accession>
<feature type="transmembrane region" description="Helical" evidence="2">
    <location>
        <begin position="59"/>
        <end position="77"/>
    </location>
</feature>
<feature type="transmembrane region" description="Helical" evidence="2">
    <location>
        <begin position="97"/>
        <end position="120"/>
    </location>
</feature>
<keyword evidence="2" id="KW-1133">Transmembrane helix</keyword>
<evidence type="ECO:0000256" key="2">
    <source>
        <dbReference type="SAM" id="Phobius"/>
    </source>
</evidence>
<dbReference type="AlphaFoldDB" id="A0A239ID46"/>
<feature type="compositionally biased region" description="Basic and acidic residues" evidence="1">
    <location>
        <begin position="135"/>
        <end position="159"/>
    </location>
</feature>
<reference evidence="5" key="1">
    <citation type="submission" date="2017-06" db="EMBL/GenBank/DDBJ databases">
        <authorList>
            <person name="Varghese N."/>
            <person name="Submissions S."/>
        </authorList>
    </citation>
    <scope>NUCLEOTIDE SEQUENCE [LARGE SCALE GENOMIC DNA]</scope>
    <source>
        <strain evidence="5">JCM 23211</strain>
    </source>
</reference>
<proteinExistence type="predicted"/>
<feature type="compositionally biased region" description="Low complexity" evidence="1">
    <location>
        <begin position="240"/>
        <end position="249"/>
    </location>
</feature>
<feature type="compositionally biased region" description="Basic and acidic residues" evidence="1">
    <location>
        <begin position="205"/>
        <end position="217"/>
    </location>
</feature>
<keyword evidence="5" id="KW-1185">Reference proteome</keyword>
<dbReference type="STRING" id="398843.A3K89_06500"/>
<dbReference type="EMBL" id="FZOW01000006">
    <property type="protein sequence ID" value="SNS90344.1"/>
    <property type="molecule type" value="Genomic_DNA"/>
</dbReference>
<feature type="region of interest" description="Disordered" evidence="1">
    <location>
        <begin position="127"/>
        <end position="270"/>
    </location>
</feature>
<feature type="domain" description="DUF6542" evidence="3">
    <location>
        <begin position="3"/>
        <end position="122"/>
    </location>
</feature>
<gene>
    <name evidence="4" type="ORF">SAMN05421642_106298</name>
</gene>
<evidence type="ECO:0000313" key="4">
    <source>
        <dbReference type="EMBL" id="SNS90344.1"/>
    </source>
</evidence>
<protein>
    <recommendedName>
        <fullName evidence="3">DUF6542 domain-containing protein</fullName>
    </recommendedName>
</protein>
<dbReference type="Proteomes" id="UP000198327">
    <property type="component" value="Unassembled WGS sequence"/>
</dbReference>
<feature type="transmembrane region" description="Helical" evidence="2">
    <location>
        <begin position="35"/>
        <end position="52"/>
    </location>
</feature>
<keyword evidence="2" id="KW-0472">Membrane</keyword>
<name>A0A239ID46_9NOCA</name>
<feature type="compositionally biased region" description="Pro residues" evidence="1">
    <location>
        <begin position="221"/>
        <end position="231"/>
    </location>
</feature>
<evidence type="ECO:0000256" key="1">
    <source>
        <dbReference type="SAM" id="MobiDB-lite"/>
    </source>
</evidence>